<name>A0AAU0N213_9GAMM</name>
<dbReference type="SUPFAM" id="SSF51695">
    <property type="entry name" value="PLC-like phosphodiesterases"/>
    <property type="match status" value="1"/>
</dbReference>
<dbReference type="RefSeq" id="WP_318955255.1">
    <property type="nucleotide sequence ID" value="NZ_CP137555.1"/>
</dbReference>
<protein>
    <submittedName>
        <fullName evidence="1">Uncharacterized protein</fullName>
    </submittedName>
</protein>
<keyword evidence="2" id="KW-1185">Reference proteome</keyword>
<dbReference type="EMBL" id="CP137555">
    <property type="protein sequence ID" value="WOX06820.1"/>
    <property type="molecule type" value="Genomic_DNA"/>
</dbReference>
<reference evidence="1 2" key="1">
    <citation type="submission" date="2023-10" db="EMBL/GenBank/DDBJ databases">
        <title>Description of Microbulbifer bruguierae sp. nov., isolated from the sediments of mangrove plant Bruguiera sexangula and comparative genomic analyses of the genus Microbulbifer.</title>
        <authorList>
            <person name="Long M."/>
        </authorList>
    </citation>
    <scope>NUCLEOTIDE SEQUENCE [LARGE SCALE GENOMIC DNA]</scope>
    <source>
        <strain evidence="1 2">SPO729</strain>
    </source>
</reference>
<dbReference type="InterPro" id="IPR017946">
    <property type="entry name" value="PLC-like_Pdiesterase_TIM-brl"/>
</dbReference>
<dbReference type="PROSITE" id="PS50007">
    <property type="entry name" value="PIPLC_X_DOMAIN"/>
    <property type="match status" value="1"/>
</dbReference>
<dbReference type="GO" id="GO:0006629">
    <property type="term" value="P:lipid metabolic process"/>
    <property type="evidence" value="ECO:0007669"/>
    <property type="project" value="InterPro"/>
</dbReference>
<dbReference type="KEGG" id="mpaf:R5R33_06735"/>
<sequence>MEINYYRLGPHRRLHEIIFAGSHDASITSGKSHVQTQDLDIYGQAKVGVRLFDLRILALGDKHGASLLGYHGKGEKAKKLHLHSDHTGRNHDVSVSPGMKMGSAGLKLSNMLNQAKRFVSEPDTRNEFLILKFDKCKNWQLIAETCISILGDKIYIKNNEKEFGKLTLGEIAGKVICVFSEAAFAELNIASFYPKGILSFRSVKANSGEGSAYKANYPGMQYCGKGGTRWWAAWKTNQGKLKENYSKQEKMMLDMACANDINSPNVLGMMYWTATGSTSSIRTRDEHLWSQTGVFKMHELWRNGLEQSIGHQLQQERIKYLTRGGVMRMKAFFPNIIMIDFASYDKCKTIYGLNAVKDNLLAAAFNKYVENNTDFTVQGKKFGSPALG</sequence>
<dbReference type="PANTHER" id="PTHR13593">
    <property type="match status" value="1"/>
</dbReference>
<dbReference type="InterPro" id="IPR051057">
    <property type="entry name" value="PI-PLC_domain"/>
</dbReference>
<evidence type="ECO:0000313" key="1">
    <source>
        <dbReference type="EMBL" id="WOX06820.1"/>
    </source>
</evidence>
<accession>A0AAU0N213</accession>
<dbReference type="Gene3D" id="3.20.20.190">
    <property type="entry name" value="Phosphatidylinositol (PI) phosphodiesterase"/>
    <property type="match status" value="1"/>
</dbReference>
<organism evidence="1 2">
    <name type="scientific">Microbulbifer pacificus</name>
    <dbReference type="NCBI Taxonomy" id="407164"/>
    <lineage>
        <taxon>Bacteria</taxon>
        <taxon>Pseudomonadati</taxon>
        <taxon>Pseudomonadota</taxon>
        <taxon>Gammaproteobacteria</taxon>
        <taxon>Cellvibrionales</taxon>
        <taxon>Microbulbiferaceae</taxon>
        <taxon>Microbulbifer</taxon>
    </lineage>
</organism>
<proteinExistence type="predicted"/>
<gene>
    <name evidence="1" type="ORF">R5R33_06735</name>
</gene>
<dbReference type="AlphaFoldDB" id="A0AAU0N213"/>
<dbReference type="Proteomes" id="UP001302477">
    <property type="component" value="Chromosome"/>
</dbReference>
<dbReference type="GO" id="GO:0008081">
    <property type="term" value="F:phosphoric diester hydrolase activity"/>
    <property type="evidence" value="ECO:0007669"/>
    <property type="project" value="InterPro"/>
</dbReference>
<evidence type="ECO:0000313" key="2">
    <source>
        <dbReference type="Proteomes" id="UP001302477"/>
    </source>
</evidence>
<dbReference type="PANTHER" id="PTHR13593:SF113">
    <property type="entry name" value="SI:DKEY-266F7.9"/>
    <property type="match status" value="1"/>
</dbReference>